<dbReference type="Proteomes" id="UP001317870">
    <property type="component" value="Chromosome"/>
</dbReference>
<keyword evidence="2" id="KW-1185">Reference proteome</keyword>
<protein>
    <recommendedName>
        <fullName evidence="3">LysR substrate-binding domain-containing protein</fullName>
    </recommendedName>
</protein>
<evidence type="ECO:0000313" key="2">
    <source>
        <dbReference type="Proteomes" id="UP001317870"/>
    </source>
</evidence>
<name>A0ABN6U8H4_9NOCA</name>
<dbReference type="EMBL" id="AP026978">
    <property type="protein sequence ID" value="BDU01512.1"/>
    <property type="molecule type" value="Genomic_DNA"/>
</dbReference>
<gene>
    <name evidence="1" type="ORF">IFM12276_45400</name>
</gene>
<sequence length="208" mass="23212">MGLIAPPGHITLHPRNLNGDLHRCDLSNSYKIDSTLLRADGAAMNTDPTLARCQRYRHVYGLPCYVHEETRRITLRAGEVGAVTVPERLGRMVHADLARQYLLGPVIAHGSGRWTILVRPDDTHQLANDTDIFIALLRASATIVPDGGEILLPSPTDERTGYRWWVVAPRDAFRPHISTVVQSIIICADRTPHHPYGFQGPDRPRDHS</sequence>
<evidence type="ECO:0008006" key="3">
    <source>
        <dbReference type="Google" id="ProtNLM"/>
    </source>
</evidence>
<evidence type="ECO:0000313" key="1">
    <source>
        <dbReference type="EMBL" id="BDU01512.1"/>
    </source>
</evidence>
<accession>A0ABN6U8H4</accession>
<organism evidence="1 2">
    <name type="scientific">Nocardia sputorum</name>
    <dbReference type="NCBI Taxonomy" id="2984338"/>
    <lineage>
        <taxon>Bacteria</taxon>
        <taxon>Bacillati</taxon>
        <taxon>Actinomycetota</taxon>
        <taxon>Actinomycetes</taxon>
        <taxon>Mycobacteriales</taxon>
        <taxon>Nocardiaceae</taxon>
        <taxon>Nocardia</taxon>
    </lineage>
</organism>
<proteinExistence type="predicted"/>
<reference evidence="1 2" key="1">
    <citation type="submission" date="2022-11" db="EMBL/GenBank/DDBJ databases">
        <title>Genome Sequencing of Nocardia sp. ON39_IFM12276 and assembly.</title>
        <authorList>
            <person name="Shimojima M."/>
            <person name="Toyokawa M."/>
            <person name="Uesaka K."/>
        </authorList>
    </citation>
    <scope>NUCLEOTIDE SEQUENCE [LARGE SCALE GENOMIC DNA]</scope>
    <source>
        <strain evidence="1 2">IFM 12276</strain>
    </source>
</reference>